<evidence type="ECO:0000256" key="3">
    <source>
        <dbReference type="PROSITE-ProRule" id="PRU00076"/>
    </source>
</evidence>
<keyword evidence="3" id="KW-1015">Disulfide bond</keyword>
<keyword evidence="2" id="KW-0539">Nucleus</keyword>
<dbReference type="PANTHER" id="PTHR45625:SF6">
    <property type="entry name" value="SPLICEOSOME-ASSOCIATED PROTEIN CWC27 HOMOLOG"/>
    <property type="match status" value="1"/>
</dbReference>
<dbReference type="Gene3D" id="2.40.100.10">
    <property type="entry name" value="Cyclophilin-like"/>
    <property type="match status" value="1"/>
</dbReference>
<dbReference type="Gene3D" id="3.20.20.80">
    <property type="entry name" value="Glycosidases"/>
    <property type="match status" value="1"/>
</dbReference>
<dbReference type="SMART" id="SM00181">
    <property type="entry name" value="EGF"/>
    <property type="match status" value="3"/>
</dbReference>
<dbReference type="InterPro" id="IPR002909">
    <property type="entry name" value="IPT_dom"/>
</dbReference>
<keyword evidence="7" id="KW-0413">Isomerase</keyword>
<feature type="domain" description="EGF-like" evidence="5">
    <location>
        <begin position="988"/>
        <end position="1021"/>
    </location>
</feature>
<dbReference type="PROSITE" id="PS01186">
    <property type="entry name" value="EGF_2"/>
    <property type="match status" value="2"/>
</dbReference>
<gene>
    <name evidence="7" type="ORF">PROFUN_12790</name>
</gene>
<dbReference type="FunFam" id="2.40.100.10:FF:000007">
    <property type="entry name" value="Peptidyl-prolyl cis-trans isomerase CWC27 homolog"/>
    <property type="match status" value="1"/>
</dbReference>
<dbReference type="GO" id="GO:0071013">
    <property type="term" value="C:catalytic step 2 spliceosome"/>
    <property type="evidence" value="ECO:0007669"/>
    <property type="project" value="TreeGrafter"/>
</dbReference>
<evidence type="ECO:0000259" key="6">
    <source>
        <dbReference type="PROSITE" id="PS50072"/>
    </source>
</evidence>
<dbReference type="Pfam" id="PF03659">
    <property type="entry name" value="Glyco_hydro_71"/>
    <property type="match status" value="1"/>
</dbReference>
<dbReference type="InterPro" id="IPR020892">
    <property type="entry name" value="Cyclophilin-type_PPIase_CS"/>
</dbReference>
<dbReference type="Pfam" id="PF00160">
    <property type="entry name" value="Pro_isomerase"/>
    <property type="match status" value="1"/>
</dbReference>
<dbReference type="Pfam" id="PF23106">
    <property type="entry name" value="EGF_Teneurin"/>
    <property type="match status" value="1"/>
</dbReference>
<evidence type="ECO:0000313" key="8">
    <source>
        <dbReference type="Proteomes" id="UP000241769"/>
    </source>
</evidence>
<evidence type="ECO:0000313" key="7">
    <source>
        <dbReference type="EMBL" id="PRP79557.1"/>
    </source>
</evidence>
<feature type="domain" description="EGF-like" evidence="5">
    <location>
        <begin position="952"/>
        <end position="985"/>
    </location>
</feature>
<comment type="caution">
    <text evidence="3">Lacks conserved residue(s) required for the propagation of feature annotation.</text>
</comment>
<sequence>MSSIYVTEPVTSGKVLIRTSIGDLDIELWAKETPKACRNFIQLCLEGYYDKCIFHRIISGFIAQTGDPTGTGDGGESIYGEPFADEFHQRLRFSHRGIVAMATSGLNQNQSQFFIALDKAPDLQGKHTIFGKVTGNTIFNALKFNSVEVDQDERPIFPPIIESVEVLSNPFTDIVPRSAEERGKKKEESTKDAPKATKNKNLLSFEDDEEPEEVVTHFKMKSQQAFSNDETERASAELAAKQRQKYKATSVTQTEGEKNAAAKAREALSKKKRPASEMNEEAVTDSSKNEKEDKMSKIKEEQRKLKEEIQAMNHKKKAEEQEQKNKIASLLEEQRQKYAANKKVKGAKPDASVLEKLNSFNDILNGKVKPSASLLATTKEDDEEFHDVEGWNKHSLKFTTPAKREASADDQYTVFDPRKFKDVIPLSQHQRRLQGYTKGDCDGHQRQSCMHASQIDVEEVVREGAALDVEWCGDSSWNLTCLFLFVVSQEGENSGTLYRFSSNCLAVFHTTNMRTSILILALFAASFAQDLCQTCNTPRDVLQNKPAILDQVIESSGVLSLFYFTFKGYVYERCTDIDCSATSGPYSAIPGGFNGNYPFSASILGNQIVAATAQTTDGINWIVSVALNGNIVSNIPVSGQITDMDLVGSPTTNAFLAITGKNNGKNFFIVYNVGATGIAGPAVTETLSSSNSRNVIVGAIGPDGLAAFATSSDFVTVGVLACVNPGCTGVRYAPVGNFNGLNPQQGVSIAFRRSNPVVFVSAQNNPLRVAYCNDVFCSTNVVTDTAYQAFPQSIAVAPDASIIIASVENNANRVSILKCQDSACTQNSVPLIVNNLNNPLAAILPISSGVQVLLKTIGRNILINLCGPFPQSLQPSEITVSQGADLSVVGVGFCPQDNVVRLDDYPFQGVVVSPNEVRVKLGPNVLGGTYQVGVQNSNGQRFGVVLRSDLRVHNGCPYNCSGNGYCNGLTDRCVCSAGYTGADCSQSNQSVCPNGCGGNGICDTQNRRCICLHGFIGADCSQRGMTCLNDCSRHGKCDTNTGTCKCSFFHCGNDCSKRWPLCRDLRGGFLLFLTAGLSSRCDANISSRGGACVPYCGLFWLCGGSLFSDSNMRNLVVLAIVACVVAQIAYPNNPECGWGDQVYRAVGDWAMDAGAGSNWDPSESRGVMTATHAQACEYKAKVSGLRPGKSYQWKVTIGGSYNTNWGCVGFNGPNCTFTADGNGGVVFQIIASYSYPLAALPSSNNSSPTTANPTPTQSPVPGPSNGRFVFAHYMMGYADNNDQAYLEKEMRLAMNVGIDAFAVNVGADGQMGKMHDFMNAARATNFKVFISFDMNEFKAAFDSFTNWMNTFSSDSAYFHYNGKPFVSTFNGNLGGALHNDAWQNWKNSLGGNVYLCPNMFGSQDDNSFNSFPSVDCLFSWAGWGKESSLNEDMRIMSQANGRQYMAPVSPWFFCHLEQWGKNWVWSNNAYDGYEHIYAQRWIQAIKEGAQFVEIVTWNDWSESSYISPLLESGHTFKDSDFYTDGQLHAGYYGMTAYFANWYKNGGTQPSKNSVYWSYRKHATNQQRNDDKGELTFFWSPPDCVAMYAISAQPGAIVNVQIGGRNNYHTVQNTLDSWCVDFQGTGAVRVSVNFNGQTTNAPYNGPDIEGYGQYRNFNPFSGVMDY</sequence>
<dbReference type="PROSITE" id="PS50072">
    <property type="entry name" value="CSA_PPIASE_2"/>
    <property type="match status" value="1"/>
</dbReference>
<feature type="compositionally biased region" description="Basic and acidic residues" evidence="4">
    <location>
        <begin position="178"/>
        <end position="195"/>
    </location>
</feature>
<name>A0A2P6N6J6_9EUKA</name>
<dbReference type="GO" id="GO:0006457">
    <property type="term" value="P:protein folding"/>
    <property type="evidence" value="ECO:0007669"/>
    <property type="project" value="InterPro"/>
</dbReference>
<comment type="caution">
    <text evidence="7">The sequence shown here is derived from an EMBL/GenBank/DDBJ whole genome shotgun (WGS) entry which is preliminary data.</text>
</comment>
<feature type="region of interest" description="Disordered" evidence="4">
    <location>
        <begin position="175"/>
        <end position="300"/>
    </location>
</feature>
<keyword evidence="8" id="KW-1185">Reference proteome</keyword>
<accession>A0A2P6N6J6</accession>
<dbReference type="SUPFAM" id="SSF81296">
    <property type="entry name" value="E set domains"/>
    <property type="match status" value="1"/>
</dbReference>
<dbReference type="InterPro" id="IPR000742">
    <property type="entry name" value="EGF"/>
</dbReference>
<keyword evidence="3" id="KW-0245">EGF-like domain</keyword>
<feature type="compositionally biased region" description="Basic and acidic residues" evidence="4">
    <location>
        <begin position="287"/>
        <end position="300"/>
    </location>
</feature>
<feature type="disulfide bond" evidence="3">
    <location>
        <begin position="956"/>
        <end position="966"/>
    </location>
</feature>
<dbReference type="Gene3D" id="2.10.25.10">
    <property type="entry name" value="Laminin"/>
    <property type="match status" value="1"/>
</dbReference>
<protein>
    <submittedName>
        <fullName evidence="7">Peptidyl-prolyl cis-trans isomerase</fullName>
    </submittedName>
</protein>
<feature type="disulfide bond" evidence="3">
    <location>
        <begin position="975"/>
        <end position="984"/>
    </location>
</feature>
<dbReference type="OrthoDB" id="442970at2759"/>
<dbReference type="GO" id="GO:0003755">
    <property type="term" value="F:peptidyl-prolyl cis-trans isomerase activity"/>
    <property type="evidence" value="ECO:0007669"/>
    <property type="project" value="InterPro"/>
</dbReference>
<dbReference type="InterPro" id="IPR013783">
    <property type="entry name" value="Ig-like_fold"/>
</dbReference>
<dbReference type="PRINTS" id="PR00153">
    <property type="entry name" value="CSAPPISMRASE"/>
</dbReference>
<dbReference type="Gene3D" id="2.60.40.10">
    <property type="entry name" value="Immunoglobulins"/>
    <property type="match status" value="2"/>
</dbReference>
<feature type="compositionally biased region" description="Basic and acidic residues" evidence="4">
    <location>
        <begin position="255"/>
        <end position="269"/>
    </location>
</feature>
<feature type="region of interest" description="Disordered" evidence="4">
    <location>
        <begin position="1244"/>
        <end position="1263"/>
    </location>
</feature>
<dbReference type="PROSITE" id="PS50026">
    <property type="entry name" value="EGF_3"/>
    <property type="match status" value="2"/>
</dbReference>
<dbReference type="CDD" id="cd11577">
    <property type="entry name" value="GH71"/>
    <property type="match status" value="1"/>
</dbReference>
<evidence type="ECO:0000256" key="4">
    <source>
        <dbReference type="SAM" id="MobiDB-lite"/>
    </source>
</evidence>
<dbReference type="PANTHER" id="PTHR45625">
    <property type="entry name" value="PEPTIDYL-PROLYL CIS-TRANS ISOMERASE-RELATED"/>
    <property type="match status" value="1"/>
</dbReference>
<dbReference type="InterPro" id="IPR002130">
    <property type="entry name" value="Cyclophilin-type_PPIase_dom"/>
</dbReference>
<dbReference type="PROSITE" id="PS00022">
    <property type="entry name" value="EGF_1"/>
    <property type="match status" value="2"/>
</dbReference>
<dbReference type="InterPro" id="IPR044666">
    <property type="entry name" value="Cyclophilin_A-like"/>
</dbReference>
<dbReference type="Pfam" id="PF01833">
    <property type="entry name" value="TIG"/>
    <property type="match status" value="1"/>
</dbReference>
<feature type="compositionally biased region" description="Low complexity" evidence="4">
    <location>
        <begin position="1244"/>
        <end position="1255"/>
    </location>
</feature>
<dbReference type="Proteomes" id="UP000241769">
    <property type="component" value="Unassembled WGS sequence"/>
</dbReference>
<dbReference type="InterPro" id="IPR014756">
    <property type="entry name" value="Ig_E-set"/>
</dbReference>
<feature type="disulfide bond" evidence="3">
    <location>
        <begin position="1011"/>
        <end position="1020"/>
    </location>
</feature>
<dbReference type="EMBL" id="MDYQ01000180">
    <property type="protein sequence ID" value="PRP79557.1"/>
    <property type="molecule type" value="Genomic_DNA"/>
</dbReference>
<comment type="subcellular location">
    <subcellularLocation>
        <location evidence="1">Nucleus</location>
    </subcellularLocation>
</comment>
<dbReference type="PROSITE" id="PS00170">
    <property type="entry name" value="CSA_PPIASE_1"/>
    <property type="match status" value="1"/>
</dbReference>
<evidence type="ECO:0000256" key="1">
    <source>
        <dbReference type="ARBA" id="ARBA00004123"/>
    </source>
</evidence>
<organism evidence="7 8">
    <name type="scientific">Planoprotostelium fungivorum</name>
    <dbReference type="NCBI Taxonomy" id="1890364"/>
    <lineage>
        <taxon>Eukaryota</taxon>
        <taxon>Amoebozoa</taxon>
        <taxon>Evosea</taxon>
        <taxon>Variosea</taxon>
        <taxon>Cavosteliida</taxon>
        <taxon>Cavosteliaceae</taxon>
        <taxon>Planoprotostelium</taxon>
    </lineage>
</organism>
<dbReference type="STRING" id="1890364.A0A2P6N6J6"/>
<dbReference type="InParanoid" id="A0A2P6N6J6"/>
<proteinExistence type="predicted"/>
<feature type="domain" description="PPIase cyclophilin-type" evidence="6">
    <location>
        <begin position="19"/>
        <end position="166"/>
    </location>
</feature>
<evidence type="ECO:0000259" key="5">
    <source>
        <dbReference type="PROSITE" id="PS50026"/>
    </source>
</evidence>
<dbReference type="SUPFAM" id="SSF50891">
    <property type="entry name" value="Cyclophilin-like"/>
    <property type="match status" value="1"/>
</dbReference>
<reference evidence="7 8" key="1">
    <citation type="journal article" date="2018" name="Genome Biol. Evol.">
        <title>Multiple Roots of Fruiting Body Formation in Amoebozoa.</title>
        <authorList>
            <person name="Hillmann F."/>
            <person name="Forbes G."/>
            <person name="Novohradska S."/>
            <person name="Ferling I."/>
            <person name="Riege K."/>
            <person name="Groth M."/>
            <person name="Westermann M."/>
            <person name="Marz M."/>
            <person name="Spaller T."/>
            <person name="Winckler T."/>
            <person name="Schaap P."/>
            <person name="Glockner G."/>
        </authorList>
    </citation>
    <scope>NUCLEOTIDE SEQUENCE [LARGE SCALE GENOMIC DNA]</scope>
    <source>
        <strain evidence="7 8">Jena</strain>
    </source>
</reference>
<dbReference type="GO" id="GO:0051118">
    <property type="term" value="F:glucan endo-1,3-alpha-glucosidase activity"/>
    <property type="evidence" value="ECO:0007669"/>
    <property type="project" value="InterPro"/>
</dbReference>
<dbReference type="InterPro" id="IPR005197">
    <property type="entry name" value="Glyco_hydro_71"/>
</dbReference>
<evidence type="ECO:0000256" key="2">
    <source>
        <dbReference type="ARBA" id="ARBA00023242"/>
    </source>
</evidence>
<dbReference type="InterPro" id="IPR029000">
    <property type="entry name" value="Cyclophilin-like_dom_sf"/>
</dbReference>
<feature type="disulfide bond" evidence="3">
    <location>
        <begin position="992"/>
        <end position="1002"/>
    </location>
</feature>